<gene>
    <name evidence="1" type="ORF">MOTE_16850</name>
</gene>
<dbReference type="InterPro" id="IPR021109">
    <property type="entry name" value="Peptidase_aspartic_dom_sf"/>
</dbReference>
<dbReference type="AlphaFoldDB" id="A0A1J5P438"/>
<dbReference type="Gene3D" id="2.40.70.10">
    <property type="entry name" value="Acid Proteases"/>
    <property type="match status" value="1"/>
</dbReference>
<sequence length="130" mass="14194">MIMRVEYREGLLFVSISVTYKEKTKVIDNIVIDTGAAHYIISSDVVGDLGIVFTQGDPVVISYGVGGRQYAFVKKVDRVAFGGFSISDYSIDFGLIDPDNKINGLLGLDLLMQAGAILDLKKLRLAFNEG</sequence>
<name>A0A1J5P438_NEOTH</name>
<evidence type="ECO:0000313" key="2">
    <source>
        <dbReference type="Proteomes" id="UP000182811"/>
    </source>
</evidence>
<organism evidence="1 2">
    <name type="scientific">Neomoorella thermoacetica</name>
    <name type="common">Clostridium thermoaceticum</name>
    <dbReference type="NCBI Taxonomy" id="1525"/>
    <lineage>
        <taxon>Bacteria</taxon>
        <taxon>Bacillati</taxon>
        <taxon>Bacillota</taxon>
        <taxon>Clostridia</taxon>
        <taxon>Neomoorellales</taxon>
        <taxon>Neomoorellaceae</taxon>
        <taxon>Neomoorella</taxon>
    </lineage>
</organism>
<proteinExistence type="predicted"/>
<accession>A0A1J5P438</accession>
<comment type="caution">
    <text evidence="1">The sequence shown here is derived from an EMBL/GenBank/DDBJ whole genome shotgun (WGS) entry which is preliminary data.</text>
</comment>
<protein>
    <recommendedName>
        <fullName evidence="3">Aspartyl protease</fullName>
    </recommendedName>
</protein>
<evidence type="ECO:0000313" key="1">
    <source>
        <dbReference type="EMBL" id="OIQ58693.1"/>
    </source>
</evidence>
<evidence type="ECO:0008006" key="3">
    <source>
        <dbReference type="Google" id="ProtNLM"/>
    </source>
</evidence>
<reference evidence="1 2" key="1">
    <citation type="submission" date="2016-08" db="EMBL/GenBank/DDBJ databases">
        <title>Genome-based comparison of Moorella thermoacetic strains.</title>
        <authorList>
            <person name="Poehlein A."/>
            <person name="Bengelsdorf F.R."/>
            <person name="Esser C."/>
            <person name="Duerre P."/>
            <person name="Daniel R."/>
        </authorList>
    </citation>
    <scope>NUCLEOTIDE SEQUENCE [LARGE SCALE GENOMIC DNA]</scope>
    <source>
        <strain evidence="1 2">DSM 21394</strain>
    </source>
</reference>
<dbReference type="Pfam" id="PF13650">
    <property type="entry name" value="Asp_protease_2"/>
    <property type="match status" value="1"/>
</dbReference>
<dbReference type="SUPFAM" id="SSF50630">
    <property type="entry name" value="Acid proteases"/>
    <property type="match status" value="1"/>
</dbReference>
<dbReference type="Proteomes" id="UP000182811">
    <property type="component" value="Unassembled WGS sequence"/>
</dbReference>
<dbReference type="EMBL" id="MDDC01000012">
    <property type="protein sequence ID" value="OIQ58693.1"/>
    <property type="molecule type" value="Genomic_DNA"/>
</dbReference>